<keyword evidence="1" id="KW-0547">Nucleotide-binding</keyword>
<sequence length="309" mass="35449">MFELLLNIYKKEKLPVESTKMENKFTYMNVLKAIADDTRMAILQSLRSGPLTVSDIEKITGKSHSTTSQQLKSLSNSNLVTYRKEGTQKFYKIRDRQIFDMLESVSSYLSTSDVVSAKKGMKGKKVLLMGLDSSGKTSILLSFLGNKNLMAYMNQNLKATNGKKHMSEILSDMNLETKIQPDSIYFEYGGQVVFREEFKKDPISVIRGFDKIIYVIDVQNDKRYAESISYLSEIIGSLDQFSQTFEMDIFLHKFDPNIDKEGKFSQQTINEKIIGPIKQLMPVGFKNTIYRSTIYTVFRKSLMMQTYQA</sequence>
<evidence type="ECO:0000313" key="7">
    <source>
        <dbReference type="EMBL" id="UYP45875.1"/>
    </source>
</evidence>
<organism evidence="7 8">
    <name type="scientific">Candidatus Lokiarchaeum ossiferum</name>
    <dbReference type="NCBI Taxonomy" id="2951803"/>
    <lineage>
        <taxon>Archaea</taxon>
        <taxon>Promethearchaeati</taxon>
        <taxon>Promethearchaeota</taxon>
        <taxon>Promethearchaeia</taxon>
        <taxon>Promethearchaeales</taxon>
        <taxon>Promethearchaeaceae</taxon>
        <taxon>Candidatus Lokiarchaeum</taxon>
    </lineage>
</organism>
<dbReference type="InterPro" id="IPR001845">
    <property type="entry name" value="HTH_ArsR_DNA-bd_dom"/>
</dbReference>
<dbReference type="InterPro" id="IPR027417">
    <property type="entry name" value="P-loop_NTPase"/>
</dbReference>
<dbReference type="CDD" id="cd00090">
    <property type="entry name" value="HTH_ARSR"/>
    <property type="match status" value="1"/>
</dbReference>
<dbReference type="SUPFAM" id="SSF46785">
    <property type="entry name" value="Winged helix' DNA-binding domain"/>
    <property type="match status" value="1"/>
</dbReference>
<keyword evidence="4" id="KW-0342">GTP-binding</keyword>
<evidence type="ECO:0000256" key="2">
    <source>
        <dbReference type="ARBA" id="ARBA00023015"/>
    </source>
</evidence>
<dbReference type="Pfam" id="PF01022">
    <property type="entry name" value="HTH_5"/>
    <property type="match status" value="1"/>
</dbReference>
<dbReference type="PROSITE" id="PS50987">
    <property type="entry name" value="HTH_ARSR_2"/>
    <property type="match status" value="1"/>
</dbReference>
<evidence type="ECO:0000256" key="1">
    <source>
        <dbReference type="ARBA" id="ARBA00022741"/>
    </source>
</evidence>
<dbReference type="InterPro" id="IPR051081">
    <property type="entry name" value="HTH_MetalResp_TranReg"/>
</dbReference>
<gene>
    <name evidence="7" type="ORF">NEF87_002160</name>
</gene>
<dbReference type="PANTHER" id="PTHR33154:SF36">
    <property type="entry name" value="TRANSCRIPTIONAL REGULATOR"/>
    <property type="match status" value="1"/>
</dbReference>
<dbReference type="Gene3D" id="3.40.50.300">
    <property type="entry name" value="P-loop containing nucleotide triphosphate hydrolases"/>
    <property type="match status" value="1"/>
</dbReference>
<proteinExistence type="predicted"/>
<dbReference type="InterPro" id="IPR011991">
    <property type="entry name" value="ArsR-like_HTH"/>
</dbReference>
<dbReference type="InterPro" id="IPR006762">
    <property type="entry name" value="Gtr1_RagA"/>
</dbReference>
<dbReference type="EMBL" id="CP104013">
    <property type="protein sequence ID" value="UYP45875.1"/>
    <property type="molecule type" value="Genomic_DNA"/>
</dbReference>
<dbReference type="Gene3D" id="1.10.10.10">
    <property type="entry name" value="Winged helix-like DNA-binding domain superfamily/Winged helix DNA-binding domain"/>
    <property type="match status" value="1"/>
</dbReference>
<dbReference type="PRINTS" id="PR00778">
    <property type="entry name" value="HTHARSR"/>
</dbReference>
<evidence type="ECO:0000256" key="3">
    <source>
        <dbReference type="ARBA" id="ARBA00023125"/>
    </source>
</evidence>
<feature type="domain" description="HTH arsR-type" evidence="6">
    <location>
        <begin position="19"/>
        <end position="113"/>
    </location>
</feature>
<dbReference type="InterPro" id="IPR036388">
    <property type="entry name" value="WH-like_DNA-bd_sf"/>
</dbReference>
<keyword evidence="5" id="KW-0804">Transcription</keyword>
<evidence type="ECO:0000313" key="8">
    <source>
        <dbReference type="Proteomes" id="UP001208689"/>
    </source>
</evidence>
<dbReference type="Proteomes" id="UP001208689">
    <property type="component" value="Chromosome"/>
</dbReference>
<reference evidence="7" key="1">
    <citation type="submission" date="2022-09" db="EMBL/GenBank/DDBJ databases">
        <title>Actin cytoskeleton and complex cell architecture in an #Asgard archaeon.</title>
        <authorList>
            <person name="Ponce Toledo R.I."/>
            <person name="Schleper C."/>
            <person name="Rodrigues Oliveira T."/>
            <person name="Wollweber F."/>
            <person name="Xu J."/>
            <person name="Rittmann S."/>
            <person name="Klingl A."/>
            <person name="Pilhofer M."/>
        </authorList>
    </citation>
    <scope>NUCLEOTIDE SEQUENCE</scope>
    <source>
        <strain evidence="7">B-35</strain>
    </source>
</reference>
<evidence type="ECO:0000256" key="4">
    <source>
        <dbReference type="ARBA" id="ARBA00023134"/>
    </source>
</evidence>
<protein>
    <recommendedName>
        <fullName evidence="6">HTH arsR-type domain-containing protein</fullName>
    </recommendedName>
</protein>
<keyword evidence="3" id="KW-0238">DNA-binding</keyword>
<evidence type="ECO:0000259" key="6">
    <source>
        <dbReference type="PROSITE" id="PS50987"/>
    </source>
</evidence>
<keyword evidence="8" id="KW-1185">Reference proteome</keyword>
<dbReference type="PANTHER" id="PTHR33154">
    <property type="entry name" value="TRANSCRIPTIONAL REGULATOR, ARSR FAMILY"/>
    <property type="match status" value="1"/>
</dbReference>
<dbReference type="SUPFAM" id="SSF52540">
    <property type="entry name" value="P-loop containing nucleoside triphosphate hydrolases"/>
    <property type="match status" value="1"/>
</dbReference>
<dbReference type="NCBIfam" id="NF033788">
    <property type="entry name" value="HTH_metalloreg"/>
    <property type="match status" value="1"/>
</dbReference>
<accession>A0ABY6HR45</accession>
<dbReference type="SMART" id="SM00418">
    <property type="entry name" value="HTH_ARSR"/>
    <property type="match status" value="1"/>
</dbReference>
<keyword evidence="2" id="KW-0805">Transcription regulation</keyword>
<evidence type="ECO:0000256" key="5">
    <source>
        <dbReference type="ARBA" id="ARBA00023163"/>
    </source>
</evidence>
<name>A0ABY6HR45_9ARCH</name>
<dbReference type="Pfam" id="PF04670">
    <property type="entry name" value="Gtr1_RagA"/>
    <property type="match status" value="1"/>
</dbReference>
<dbReference type="InterPro" id="IPR036390">
    <property type="entry name" value="WH_DNA-bd_sf"/>
</dbReference>